<evidence type="ECO:0000256" key="6">
    <source>
        <dbReference type="ARBA" id="ARBA00055455"/>
    </source>
</evidence>
<dbReference type="EC" id="2.3.2.23" evidence="1"/>
<dbReference type="EMBL" id="KL894934">
    <property type="protein sequence ID" value="KGL82126.1"/>
    <property type="molecule type" value="Genomic_DNA"/>
</dbReference>
<keyword evidence="12" id="KW-1185">Reference proteome</keyword>
<reference evidence="11 12" key="1">
    <citation type="submission" date="2014-06" db="EMBL/GenBank/DDBJ databases">
        <title>Genome evolution of avian class.</title>
        <authorList>
            <person name="Zhang G."/>
            <person name="Li C."/>
        </authorList>
    </citation>
    <scope>NUCLEOTIDE SEQUENCE [LARGE SCALE GENOMIC DNA]</scope>
    <source>
        <strain evidence="11">BGI_N309</strain>
    </source>
</reference>
<comment type="function">
    <text evidence="6">Probable E2 ubiquitin-protein ligase that catalyzes the covalent attachment of ubiquitin to target proteins. May facilitate the monoubiquitination and degradation of MTOR and CCNE1 through interaction with FBXW7.</text>
</comment>
<keyword evidence="5" id="KW-0067">ATP-binding</keyword>
<keyword evidence="2" id="KW-0808">Transferase</keyword>
<evidence type="ECO:0000256" key="2">
    <source>
        <dbReference type="ARBA" id="ARBA00022679"/>
    </source>
</evidence>
<organism evidence="11 12">
    <name type="scientific">Tinamus guttatus</name>
    <name type="common">White-throated tinamou</name>
    <dbReference type="NCBI Taxonomy" id="94827"/>
    <lineage>
        <taxon>Eukaryota</taxon>
        <taxon>Metazoa</taxon>
        <taxon>Chordata</taxon>
        <taxon>Craniata</taxon>
        <taxon>Vertebrata</taxon>
        <taxon>Euteleostomi</taxon>
        <taxon>Archelosauria</taxon>
        <taxon>Archosauria</taxon>
        <taxon>Dinosauria</taxon>
        <taxon>Saurischia</taxon>
        <taxon>Theropoda</taxon>
        <taxon>Coelurosauria</taxon>
        <taxon>Aves</taxon>
        <taxon>Palaeognathae</taxon>
        <taxon>Tinamiformes</taxon>
        <taxon>Tinamidae</taxon>
        <taxon>Tinamus</taxon>
    </lineage>
</organism>
<dbReference type="Gene3D" id="3.10.110.10">
    <property type="entry name" value="Ubiquitin Conjugating Enzyme"/>
    <property type="match status" value="1"/>
</dbReference>
<keyword evidence="3" id="KW-0547">Nucleotide-binding</keyword>
<dbReference type="PROSITE" id="PS50127">
    <property type="entry name" value="UBC_2"/>
    <property type="match status" value="1"/>
</dbReference>
<dbReference type="FunFam" id="3.10.110.10:FF:000036">
    <property type="entry name" value="ubiquitin-conjugating enzyme E2Q-like protein 1"/>
    <property type="match status" value="1"/>
</dbReference>
<dbReference type="InterPro" id="IPR000608">
    <property type="entry name" value="UBC"/>
</dbReference>
<dbReference type="AlphaFoldDB" id="A0A099ZJY2"/>
<protein>
    <recommendedName>
        <fullName evidence="8">Ubiquitin-conjugating enzyme E2Q-like protein 1</fullName>
        <ecNumber evidence="1">2.3.2.23</ecNumber>
    </recommendedName>
    <alternativeName>
        <fullName evidence="9">E2Q-like ubiquitin-conjugating enzyme 1</fullName>
    </alternativeName>
</protein>
<feature type="domain" description="UBC core" evidence="10">
    <location>
        <begin position="1"/>
        <end position="155"/>
    </location>
</feature>
<evidence type="ECO:0000256" key="7">
    <source>
        <dbReference type="ARBA" id="ARBA00065076"/>
    </source>
</evidence>
<evidence type="ECO:0000313" key="12">
    <source>
        <dbReference type="Proteomes" id="UP000053641"/>
    </source>
</evidence>
<comment type="subunit">
    <text evidence="7">Interacts with FBXW7.</text>
</comment>
<evidence type="ECO:0000256" key="9">
    <source>
        <dbReference type="ARBA" id="ARBA00080249"/>
    </source>
</evidence>
<dbReference type="InterPro" id="IPR016135">
    <property type="entry name" value="UBQ-conjugating_enzyme/RWD"/>
</dbReference>
<evidence type="ECO:0000313" key="11">
    <source>
        <dbReference type="EMBL" id="KGL82126.1"/>
    </source>
</evidence>
<gene>
    <name evidence="11" type="ORF">N309_07086</name>
</gene>
<dbReference type="STRING" id="94827.A0A099ZJY2"/>
<accession>A0A099ZJY2</accession>
<evidence type="ECO:0000256" key="4">
    <source>
        <dbReference type="ARBA" id="ARBA00022786"/>
    </source>
</evidence>
<dbReference type="CDD" id="cd23802">
    <property type="entry name" value="UBCc_UBE2Q"/>
    <property type="match status" value="1"/>
</dbReference>
<evidence type="ECO:0000256" key="5">
    <source>
        <dbReference type="ARBA" id="ARBA00022840"/>
    </source>
</evidence>
<keyword evidence="4" id="KW-0833">Ubl conjugation pathway</keyword>
<evidence type="ECO:0000256" key="3">
    <source>
        <dbReference type="ARBA" id="ARBA00022741"/>
    </source>
</evidence>
<dbReference type="SUPFAM" id="SSF54495">
    <property type="entry name" value="UBC-like"/>
    <property type="match status" value="1"/>
</dbReference>
<proteinExistence type="predicted"/>
<dbReference type="GO" id="GO:0061631">
    <property type="term" value="F:ubiquitin conjugating enzyme activity"/>
    <property type="evidence" value="ECO:0007669"/>
    <property type="project" value="UniProtKB-EC"/>
</dbReference>
<sequence>MQQLQDIARLSDRFISVELVDESLFDWNVKLHQVDKDSVLWQDMKETNTEYILLNLTFPDNFPFSPPFMRVLSPRLENGYVLDGGVGELSFLVCASEWLLVWRVENFSCALQARGRVFNAGFLFSSAQGRICRKAGKSKKSFSRKEAEATFKSLVKTHEKYGWVTPPVSDG</sequence>
<dbReference type="Proteomes" id="UP000053641">
    <property type="component" value="Unassembled WGS sequence"/>
</dbReference>
<evidence type="ECO:0000256" key="1">
    <source>
        <dbReference type="ARBA" id="ARBA00012486"/>
    </source>
</evidence>
<name>A0A099ZJY2_TINGU</name>
<evidence type="ECO:0000256" key="8">
    <source>
        <dbReference type="ARBA" id="ARBA00069846"/>
    </source>
</evidence>
<evidence type="ECO:0000259" key="10">
    <source>
        <dbReference type="PROSITE" id="PS50127"/>
    </source>
</evidence>
<dbReference type="GO" id="GO:0005524">
    <property type="term" value="F:ATP binding"/>
    <property type="evidence" value="ECO:0007669"/>
    <property type="project" value="UniProtKB-KW"/>
</dbReference>